<evidence type="ECO:0000256" key="1">
    <source>
        <dbReference type="ARBA" id="ARBA00004651"/>
    </source>
</evidence>
<accession>A0A1W2F2S9</accession>
<organism evidence="7 8">
    <name type="scientific">Desulfocicer vacuolatum DSM 3385</name>
    <dbReference type="NCBI Taxonomy" id="1121400"/>
    <lineage>
        <taxon>Bacteria</taxon>
        <taxon>Pseudomonadati</taxon>
        <taxon>Thermodesulfobacteriota</taxon>
        <taxon>Desulfobacteria</taxon>
        <taxon>Desulfobacterales</taxon>
        <taxon>Desulfobacteraceae</taxon>
        <taxon>Desulfocicer</taxon>
    </lineage>
</organism>
<gene>
    <name evidence="7" type="ORF">SAMN02746065_1731</name>
</gene>
<sequence length="205" mass="22080">MFSFLMAGLVLGASAGFAPGPLTALVISETLQYDVKAGIRVAFSPLVTDFPIILFTFLILSKLSSSGGVLGTISLVGGLVLLHMGYGSLKTDANALKITSKPVNTSLQKGIVLNLTNPHPYLFWISVGAPTFLKALDFHYLSAMGFMLSFYFFLVGAKIVMAVLVGKSRHFISGRGYVWAMRILGLFLFVFAGFLFQDGIRLLGV</sequence>
<dbReference type="GO" id="GO:0005886">
    <property type="term" value="C:plasma membrane"/>
    <property type="evidence" value="ECO:0007669"/>
    <property type="project" value="UniProtKB-SubCell"/>
</dbReference>
<evidence type="ECO:0000256" key="5">
    <source>
        <dbReference type="ARBA" id="ARBA00023136"/>
    </source>
</evidence>
<dbReference type="GO" id="GO:0006865">
    <property type="term" value="P:amino acid transport"/>
    <property type="evidence" value="ECO:0007669"/>
    <property type="project" value="InterPro"/>
</dbReference>
<evidence type="ECO:0000313" key="7">
    <source>
        <dbReference type="EMBL" id="SMD16244.1"/>
    </source>
</evidence>
<evidence type="ECO:0000256" key="3">
    <source>
        <dbReference type="ARBA" id="ARBA00022692"/>
    </source>
</evidence>
<dbReference type="EMBL" id="FWXY01000073">
    <property type="protein sequence ID" value="SMD16244.1"/>
    <property type="molecule type" value="Genomic_DNA"/>
</dbReference>
<keyword evidence="2" id="KW-1003">Cell membrane</keyword>
<name>A0A1W2F2S9_9BACT</name>
<dbReference type="STRING" id="1121400.SAMN02746065_1731"/>
<proteinExistence type="predicted"/>
<dbReference type="RefSeq" id="WP_084072139.1">
    <property type="nucleotide sequence ID" value="NZ_FWXY01000073.1"/>
</dbReference>
<comment type="subcellular location">
    <subcellularLocation>
        <location evidence="1">Cell membrane</location>
        <topology evidence="1">Multi-pass membrane protein</topology>
    </subcellularLocation>
</comment>
<dbReference type="Pfam" id="PF01810">
    <property type="entry name" value="LysE"/>
    <property type="match status" value="1"/>
</dbReference>
<dbReference type="Proteomes" id="UP000192418">
    <property type="component" value="Unassembled WGS sequence"/>
</dbReference>
<evidence type="ECO:0000256" key="6">
    <source>
        <dbReference type="SAM" id="Phobius"/>
    </source>
</evidence>
<evidence type="ECO:0000313" key="8">
    <source>
        <dbReference type="Proteomes" id="UP000192418"/>
    </source>
</evidence>
<feature type="transmembrane region" description="Helical" evidence="6">
    <location>
        <begin position="67"/>
        <end position="86"/>
    </location>
</feature>
<keyword evidence="3 6" id="KW-0812">Transmembrane</keyword>
<reference evidence="7 8" key="1">
    <citation type="submission" date="2017-04" db="EMBL/GenBank/DDBJ databases">
        <authorList>
            <person name="Afonso C.L."/>
            <person name="Miller P.J."/>
            <person name="Scott M.A."/>
            <person name="Spackman E."/>
            <person name="Goraichik I."/>
            <person name="Dimitrov K.M."/>
            <person name="Suarez D.L."/>
            <person name="Swayne D.E."/>
        </authorList>
    </citation>
    <scope>NUCLEOTIDE SEQUENCE [LARGE SCALE GENOMIC DNA]</scope>
    <source>
        <strain evidence="7 8">DSM 3385</strain>
    </source>
</reference>
<evidence type="ECO:0000256" key="4">
    <source>
        <dbReference type="ARBA" id="ARBA00022989"/>
    </source>
</evidence>
<dbReference type="AlphaFoldDB" id="A0A1W2F2S9"/>
<keyword evidence="4 6" id="KW-1133">Transmembrane helix</keyword>
<evidence type="ECO:0000256" key="2">
    <source>
        <dbReference type="ARBA" id="ARBA00022475"/>
    </source>
</evidence>
<keyword evidence="5 6" id="KW-0472">Membrane</keyword>
<dbReference type="OrthoDB" id="14103at2"/>
<protein>
    <submittedName>
        <fullName evidence="7">Threonine/homoserine/homoserine lactone efflux protein</fullName>
    </submittedName>
</protein>
<feature type="transmembrane region" description="Helical" evidence="6">
    <location>
        <begin position="140"/>
        <end position="165"/>
    </location>
</feature>
<dbReference type="InterPro" id="IPR001123">
    <property type="entry name" value="LeuE-type"/>
</dbReference>
<dbReference type="PANTHER" id="PTHR38825">
    <property type="entry name" value="LYSINE EXPORTER PROTEIN (LYSE/YGGA)"/>
    <property type="match status" value="1"/>
</dbReference>
<dbReference type="PANTHER" id="PTHR38825:SF2">
    <property type="entry name" value="LYSINE TRANSPORTER LYSE"/>
    <property type="match status" value="1"/>
</dbReference>
<feature type="transmembrane region" description="Helical" evidence="6">
    <location>
        <begin position="177"/>
        <end position="196"/>
    </location>
</feature>
<feature type="transmembrane region" description="Helical" evidence="6">
    <location>
        <begin position="40"/>
        <end position="60"/>
    </location>
</feature>
<keyword evidence="8" id="KW-1185">Reference proteome</keyword>